<keyword evidence="2" id="KW-0802">TPR repeat</keyword>
<keyword evidence="4" id="KW-1185">Reference proteome</keyword>
<dbReference type="Gene3D" id="1.25.40.10">
    <property type="entry name" value="Tetratricopeptide repeat domain"/>
    <property type="match status" value="4"/>
</dbReference>
<protein>
    <submittedName>
        <fullName evidence="3">TPR-like protein</fullName>
    </submittedName>
</protein>
<evidence type="ECO:0000313" key="3">
    <source>
        <dbReference type="EMBL" id="KZP13513.1"/>
    </source>
</evidence>
<evidence type="ECO:0000256" key="1">
    <source>
        <dbReference type="ARBA" id="ARBA00022737"/>
    </source>
</evidence>
<dbReference type="PANTHER" id="PTHR45641">
    <property type="entry name" value="TETRATRICOPEPTIDE REPEAT PROTEIN (AFU_ORTHOLOGUE AFUA_6G03870)"/>
    <property type="match status" value="1"/>
</dbReference>
<dbReference type="SMART" id="SM00028">
    <property type="entry name" value="TPR"/>
    <property type="match status" value="13"/>
</dbReference>
<dbReference type="PRINTS" id="PR00381">
    <property type="entry name" value="KINESINLIGHT"/>
</dbReference>
<organism evidence="3 4">
    <name type="scientific">Athelia psychrophila</name>
    <dbReference type="NCBI Taxonomy" id="1759441"/>
    <lineage>
        <taxon>Eukaryota</taxon>
        <taxon>Fungi</taxon>
        <taxon>Dikarya</taxon>
        <taxon>Basidiomycota</taxon>
        <taxon>Agaricomycotina</taxon>
        <taxon>Agaricomycetes</taxon>
        <taxon>Agaricomycetidae</taxon>
        <taxon>Atheliales</taxon>
        <taxon>Atheliaceae</taxon>
        <taxon>Athelia</taxon>
    </lineage>
</organism>
<sequence>MGKQYIVKLAHINEDTDDDIEIRQKLDHIGSNTEGHSLPSLRPFNDAAVDLISSCFTGRVEDIQFIADTFASPTGSAPARCAIWGMPGLGKSQLVLKYAHSSFELGRHTYIFAISATTVEKLTQGLAAVLELVQHPARHNPDQAVQLTAARHCFENSEEYGFVEWLIMFDNATSETVAFLLQHFPRQNANGSILITTRTLEIAEALTTVAGQQHPICELKALSTIQSAELLLKKAGIPSGATVDLDSAKKLVERMGCLPLAVEQAGALMKQSGFKSADRLNSLYDEHGSAEIIGWTNSLTNYEQTSVLAAFTAPLQQLGANNPDVLSFLRVLVCLDPENIPLDILVLGAEKTRDHLASNTESTSTGSPGPKRNRFSFRRFIAKLPGKRAKPRPLAVLPSVQVLLELIPLLDSICSDKWLRGACGHLKDLSLAQPLYGETISLHIHDLIQQVVAQQTTAAHGSSENPYHALAVTLLSQAFPSVDTVSSPQSWTQCERVVPHVMSLVNHIGALPIGLLGVLSVRVAWYFMQRGRYEEAVALCQQALESQTHQLGAEHLDTLNTVDRLADVHQHQGRYNDAEASYKRALAGREQQLGAGHRATLGTVNSLAILYWRQGEYNKAEPLYQRALAGREQQLGADHPDTLGTVHYLAALYLDQKKYQEAEALYQRALAGRDQQLGADHPDTLATVNNLAILYKQQRKYNEAQPLCQRALAGKERHLGPDHPSTLSTVNNLAGLYHQQGNPVEAEALFRRALAGWERQLGPDHPDTLMAVHNIAVLHENQGKYDEAEMLYKRALAGRETSLGIHHPDTIRTMKNLADVYDAQGRDGEANTLLARAEEAEKTHQLGAKHLDTLNTVDHLADVYERQGKYDVAEALYQRALVGREQLLGADHPATLDTVNGLAILYWRQGGYGKAEPLYQRALTGREQQLGAGHPDTLGTVHYLATLYKKQKKYKEAEALYQRALAGRDQQLGTNHPDTLATVNNLAGLYYQQLKYEEAEALYRRALAGYEQQLGPDHPTTLMTVHNIAALYEHQRKYEVAETLYKRALAGIEASLGIHHPSTVVTREALARVYGKQGRGEEAKTLLAPAEEAEKVRLS</sequence>
<accession>A0A166CCC0</accession>
<proteinExistence type="predicted"/>
<reference evidence="3 4" key="1">
    <citation type="journal article" date="2016" name="Mol. Biol. Evol.">
        <title>Comparative Genomics of Early-Diverging Mushroom-Forming Fungi Provides Insights into the Origins of Lignocellulose Decay Capabilities.</title>
        <authorList>
            <person name="Nagy L.G."/>
            <person name="Riley R."/>
            <person name="Tritt A."/>
            <person name="Adam C."/>
            <person name="Daum C."/>
            <person name="Floudas D."/>
            <person name="Sun H."/>
            <person name="Yadav J.S."/>
            <person name="Pangilinan J."/>
            <person name="Larsson K.H."/>
            <person name="Matsuura K."/>
            <person name="Barry K."/>
            <person name="Labutti K."/>
            <person name="Kuo R."/>
            <person name="Ohm R.A."/>
            <person name="Bhattacharya S.S."/>
            <person name="Shirouzu T."/>
            <person name="Yoshinaga Y."/>
            <person name="Martin F.M."/>
            <person name="Grigoriev I.V."/>
            <person name="Hibbett D.S."/>
        </authorList>
    </citation>
    <scope>NUCLEOTIDE SEQUENCE [LARGE SCALE GENOMIC DNA]</scope>
    <source>
        <strain evidence="3 4">CBS 109695</strain>
    </source>
</reference>
<dbReference type="GO" id="GO:0043531">
    <property type="term" value="F:ADP binding"/>
    <property type="evidence" value="ECO:0007669"/>
    <property type="project" value="InterPro"/>
</dbReference>
<evidence type="ECO:0000256" key="2">
    <source>
        <dbReference type="ARBA" id="ARBA00022803"/>
    </source>
</evidence>
<dbReference type="EMBL" id="KV417631">
    <property type="protein sequence ID" value="KZP13513.1"/>
    <property type="molecule type" value="Genomic_DNA"/>
</dbReference>
<dbReference type="Gene3D" id="3.40.50.300">
    <property type="entry name" value="P-loop containing nucleotide triphosphate hydrolases"/>
    <property type="match status" value="1"/>
</dbReference>
<keyword evidence="1" id="KW-0677">Repeat</keyword>
<dbReference type="Proteomes" id="UP000076532">
    <property type="component" value="Unassembled WGS sequence"/>
</dbReference>
<dbReference type="InterPro" id="IPR019734">
    <property type="entry name" value="TPR_rpt"/>
</dbReference>
<name>A0A166CCC0_9AGAM</name>
<dbReference type="InterPro" id="IPR027417">
    <property type="entry name" value="P-loop_NTPase"/>
</dbReference>
<evidence type="ECO:0000313" key="4">
    <source>
        <dbReference type="Proteomes" id="UP000076532"/>
    </source>
</evidence>
<dbReference type="Pfam" id="PF13424">
    <property type="entry name" value="TPR_12"/>
    <property type="match status" value="6"/>
</dbReference>
<dbReference type="AlphaFoldDB" id="A0A166CCC0"/>
<dbReference type="SUPFAM" id="SSF52540">
    <property type="entry name" value="P-loop containing nucleoside triphosphate hydrolases"/>
    <property type="match status" value="1"/>
</dbReference>
<dbReference type="InterPro" id="IPR011990">
    <property type="entry name" value="TPR-like_helical_dom_sf"/>
</dbReference>
<dbReference type="PANTHER" id="PTHR45641:SF19">
    <property type="entry name" value="NEPHROCYSTIN-3"/>
    <property type="match status" value="1"/>
</dbReference>
<dbReference type="SUPFAM" id="SSF48452">
    <property type="entry name" value="TPR-like"/>
    <property type="match status" value="5"/>
</dbReference>
<gene>
    <name evidence="3" type="ORF">FIBSPDRAFT_834948</name>
</gene>
<dbReference type="Pfam" id="PF13374">
    <property type="entry name" value="TPR_10"/>
    <property type="match status" value="1"/>
</dbReference>
<dbReference type="OrthoDB" id="10260758at2759"/>
<dbReference type="STRING" id="436010.A0A166CCC0"/>